<dbReference type="AlphaFoldDB" id="A0A8T0SS08"/>
<evidence type="ECO:0000313" key="3">
    <source>
        <dbReference type="Proteomes" id="UP000823388"/>
    </source>
</evidence>
<accession>A0A8T0SS08</accession>
<feature type="compositionally biased region" description="Pro residues" evidence="1">
    <location>
        <begin position="67"/>
        <end position="76"/>
    </location>
</feature>
<dbReference type="InterPro" id="IPR012438">
    <property type="entry name" value="DUF1639"/>
</dbReference>
<evidence type="ECO:0000313" key="2">
    <source>
        <dbReference type="EMBL" id="KAG2599895.1"/>
    </source>
</evidence>
<sequence>MVLMAAVDNDHHRSARFSPPPPSPLAPAPRAQQQPPSRTRLHDFSFPTLSWGTHRMLRCSKSGHASSPPPAVPETPSPDKEKTRRPDGGGGAGASLQRQRAARRPWNLCTRRSATAAPARPAGSGDAAEEAVPADRAPAPAAEAKKRGFSIALSKEEIAEDFAAIRGSRPPRRPKKRPRTVQRQLDLLYPGLCLADVTPGSYKIEER</sequence>
<organism evidence="2 3">
    <name type="scientific">Panicum virgatum</name>
    <name type="common">Blackwell switchgrass</name>
    <dbReference type="NCBI Taxonomy" id="38727"/>
    <lineage>
        <taxon>Eukaryota</taxon>
        <taxon>Viridiplantae</taxon>
        <taxon>Streptophyta</taxon>
        <taxon>Embryophyta</taxon>
        <taxon>Tracheophyta</taxon>
        <taxon>Spermatophyta</taxon>
        <taxon>Magnoliopsida</taxon>
        <taxon>Liliopsida</taxon>
        <taxon>Poales</taxon>
        <taxon>Poaceae</taxon>
        <taxon>PACMAD clade</taxon>
        <taxon>Panicoideae</taxon>
        <taxon>Panicodae</taxon>
        <taxon>Paniceae</taxon>
        <taxon>Panicinae</taxon>
        <taxon>Panicum</taxon>
        <taxon>Panicum sect. Hiantes</taxon>
    </lineage>
</organism>
<gene>
    <name evidence="2" type="ORF">PVAP13_5KG488900</name>
</gene>
<keyword evidence="3" id="KW-1185">Reference proteome</keyword>
<feature type="region of interest" description="Disordered" evidence="1">
    <location>
        <begin position="59"/>
        <end position="146"/>
    </location>
</feature>
<dbReference type="Pfam" id="PF07797">
    <property type="entry name" value="DUF1639"/>
    <property type="match status" value="1"/>
</dbReference>
<dbReference type="OrthoDB" id="769821at2759"/>
<comment type="caution">
    <text evidence="2">The sequence shown here is derived from an EMBL/GenBank/DDBJ whole genome shotgun (WGS) entry which is preliminary data.</text>
</comment>
<feature type="region of interest" description="Disordered" evidence="1">
    <location>
        <begin position="1"/>
        <end position="45"/>
    </location>
</feature>
<feature type="compositionally biased region" description="Basic and acidic residues" evidence="1">
    <location>
        <begin position="77"/>
        <end position="87"/>
    </location>
</feature>
<proteinExistence type="predicted"/>
<reference evidence="2" key="1">
    <citation type="submission" date="2020-05" db="EMBL/GenBank/DDBJ databases">
        <title>WGS assembly of Panicum virgatum.</title>
        <authorList>
            <person name="Lovell J.T."/>
            <person name="Jenkins J."/>
            <person name="Shu S."/>
            <person name="Juenger T.E."/>
            <person name="Schmutz J."/>
        </authorList>
    </citation>
    <scope>NUCLEOTIDE SEQUENCE</scope>
    <source>
        <strain evidence="2">AP13</strain>
    </source>
</reference>
<feature type="compositionally biased region" description="Pro residues" evidence="1">
    <location>
        <begin position="18"/>
        <end position="27"/>
    </location>
</feature>
<dbReference type="EMBL" id="CM029045">
    <property type="protein sequence ID" value="KAG2599895.1"/>
    <property type="molecule type" value="Genomic_DNA"/>
</dbReference>
<dbReference type="PANTHER" id="PTHR33130">
    <property type="entry name" value="PUTATIVE (DUF1639)-RELATED"/>
    <property type="match status" value="1"/>
</dbReference>
<evidence type="ECO:0000256" key="1">
    <source>
        <dbReference type="SAM" id="MobiDB-lite"/>
    </source>
</evidence>
<feature type="compositionally biased region" description="Low complexity" evidence="1">
    <location>
        <begin position="110"/>
        <end position="142"/>
    </location>
</feature>
<name>A0A8T0SS08_PANVG</name>
<dbReference type="Proteomes" id="UP000823388">
    <property type="component" value="Chromosome 5K"/>
</dbReference>
<dbReference type="PANTHER" id="PTHR33130:SF43">
    <property type="entry name" value="OS01G0688600 PROTEIN"/>
    <property type="match status" value="1"/>
</dbReference>
<feature type="compositionally biased region" description="Low complexity" evidence="1">
    <location>
        <begin position="28"/>
        <end position="38"/>
    </location>
</feature>
<protein>
    <submittedName>
        <fullName evidence="2">Uncharacterized protein</fullName>
    </submittedName>
</protein>